<reference evidence="2 3" key="1">
    <citation type="submission" date="2019-04" db="EMBL/GenBank/DDBJ databases">
        <title>Streptomyces sp. nov. Bv016 isolated from bark of Buahinia variegata.</title>
        <authorList>
            <person name="Kanchanasin P."/>
            <person name="Tanasupawat S."/>
            <person name="Yuki M."/>
            <person name="Kudo T."/>
        </authorList>
    </citation>
    <scope>NUCLEOTIDE SEQUENCE [LARGE SCALE GENOMIC DNA]</scope>
    <source>
        <strain evidence="2 3">Bv016</strain>
    </source>
</reference>
<feature type="transmembrane region" description="Helical" evidence="1">
    <location>
        <begin position="104"/>
        <end position="124"/>
    </location>
</feature>
<comment type="caution">
    <text evidence="2">The sequence shown here is derived from an EMBL/GenBank/DDBJ whole genome shotgun (WGS) entry which is preliminary data.</text>
</comment>
<accession>A0A4Z1DFI0</accession>
<keyword evidence="1" id="KW-0472">Membrane</keyword>
<feature type="transmembrane region" description="Helical" evidence="1">
    <location>
        <begin position="6"/>
        <end position="25"/>
    </location>
</feature>
<keyword evidence="1" id="KW-0812">Transmembrane</keyword>
<name>A0A4Z1DFI0_9ACTN</name>
<dbReference type="GeneID" id="95446660"/>
<sequence>MLTVIAMVILMALLAPVFLVGRGITLWRRGSRWPAGLLFSTTGSVLVYAATLLWFVVPVDFAKGCGREAVQPPRNADWFEQSAFPLTATCHWDDGHSYSFVPAFANPLIYACIAITLICAAMAIRDQYRNGHTS</sequence>
<gene>
    <name evidence="2" type="ORF">E5083_03480</name>
</gene>
<evidence type="ECO:0000313" key="2">
    <source>
        <dbReference type="EMBL" id="TGN81584.1"/>
    </source>
</evidence>
<proteinExistence type="predicted"/>
<dbReference type="EMBL" id="SRRT01000001">
    <property type="protein sequence ID" value="TGN81584.1"/>
    <property type="molecule type" value="Genomic_DNA"/>
</dbReference>
<feature type="transmembrane region" description="Helical" evidence="1">
    <location>
        <begin position="37"/>
        <end position="57"/>
    </location>
</feature>
<dbReference type="RefSeq" id="WP_135784081.1">
    <property type="nucleotide sequence ID" value="NZ_SRRT01000001.1"/>
</dbReference>
<protein>
    <submittedName>
        <fullName evidence="2">Uncharacterized protein</fullName>
    </submittedName>
</protein>
<keyword evidence="1" id="KW-1133">Transmembrane helix</keyword>
<dbReference type="AlphaFoldDB" id="A0A4Z1DFI0"/>
<evidence type="ECO:0000256" key="1">
    <source>
        <dbReference type="SAM" id="Phobius"/>
    </source>
</evidence>
<organism evidence="2 3">
    <name type="scientific">Streptomyces bauhiniae</name>
    <dbReference type="NCBI Taxonomy" id="2340725"/>
    <lineage>
        <taxon>Bacteria</taxon>
        <taxon>Bacillati</taxon>
        <taxon>Actinomycetota</taxon>
        <taxon>Actinomycetes</taxon>
        <taxon>Kitasatosporales</taxon>
        <taxon>Streptomycetaceae</taxon>
        <taxon>Streptomyces</taxon>
    </lineage>
</organism>
<dbReference type="Proteomes" id="UP000298159">
    <property type="component" value="Unassembled WGS sequence"/>
</dbReference>
<evidence type="ECO:0000313" key="3">
    <source>
        <dbReference type="Proteomes" id="UP000298159"/>
    </source>
</evidence>
<keyword evidence="3" id="KW-1185">Reference proteome</keyword>